<gene>
    <name evidence="8" type="ORF">RI129_007816</name>
</gene>
<evidence type="ECO:0000256" key="5">
    <source>
        <dbReference type="ARBA" id="ARBA00023157"/>
    </source>
</evidence>
<evidence type="ECO:0000256" key="2">
    <source>
        <dbReference type="ARBA" id="ARBA00011207"/>
    </source>
</evidence>
<comment type="subunit">
    <text evidence="2">Heterodimer of a B chain and an A chain linked by two disulfide bonds.</text>
</comment>
<organism evidence="8 9">
    <name type="scientific">Pyrocoelia pectoralis</name>
    <dbReference type="NCBI Taxonomy" id="417401"/>
    <lineage>
        <taxon>Eukaryota</taxon>
        <taxon>Metazoa</taxon>
        <taxon>Ecdysozoa</taxon>
        <taxon>Arthropoda</taxon>
        <taxon>Hexapoda</taxon>
        <taxon>Insecta</taxon>
        <taxon>Pterygota</taxon>
        <taxon>Neoptera</taxon>
        <taxon>Endopterygota</taxon>
        <taxon>Coleoptera</taxon>
        <taxon>Polyphaga</taxon>
        <taxon>Elateriformia</taxon>
        <taxon>Elateroidea</taxon>
        <taxon>Lampyridae</taxon>
        <taxon>Lampyrinae</taxon>
        <taxon>Pyrocoelia</taxon>
    </lineage>
</organism>
<dbReference type="AlphaFoldDB" id="A0AAN7ZN54"/>
<evidence type="ECO:0000256" key="3">
    <source>
        <dbReference type="ARBA" id="ARBA00022685"/>
    </source>
</evidence>
<comment type="caution">
    <text evidence="8">The sequence shown here is derived from an EMBL/GenBank/DDBJ whole genome shotgun (WGS) entry which is preliminary data.</text>
</comment>
<dbReference type="Gene3D" id="1.10.100.10">
    <property type="entry name" value="Insulin-like"/>
    <property type="match status" value="1"/>
</dbReference>
<keyword evidence="6" id="KW-0964">Secreted</keyword>
<dbReference type="Proteomes" id="UP001329430">
    <property type="component" value="Chromosome 5"/>
</dbReference>
<proteinExistence type="inferred from homology"/>
<dbReference type="PROSITE" id="PS00262">
    <property type="entry name" value="INSULIN"/>
    <property type="match status" value="1"/>
</dbReference>
<dbReference type="Pfam" id="PF00049">
    <property type="entry name" value="Insulin"/>
    <property type="match status" value="1"/>
</dbReference>
<dbReference type="EMBL" id="JAVRBK010000005">
    <property type="protein sequence ID" value="KAK5643971.1"/>
    <property type="molecule type" value="Genomic_DNA"/>
</dbReference>
<reference evidence="8 9" key="1">
    <citation type="journal article" date="2024" name="Insects">
        <title>An Improved Chromosome-Level Genome Assembly of the Firefly Pyrocoelia pectoralis.</title>
        <authorList>
            <person name="Fu X."/>
            <person name="Meyer-Rochow V.B."/>
            <person name="Ballantyne L."/>
            <person name="Zhu X."/>
        </authorList>
    </citation>
    <scope>NUCLEOTIDE SEQUENCE [LARGE SCALE GENOMIC DNA]</scope>
    <source>
        <strain evidence="8">XCY_ONT2</strain>
    </source>
</reference>
<evidence type="ECO:0000256" key="6">
    <source>
        <dbReference type="RuleBase" id="RU000406"/>
    </source>
</evidence>
<comment type="similarity">
    <text evidence="1 6">Belongs to the insulin family.</text>
</comment>
<comment type="subcellular location">
    <subcellularLocation>
        <location evidence="6">Secreted</location>
    </subcellularLocation>
</comment>
<dbReference type="InterPro" id="IPR036438">
    <property type="entry name" value="Insulin-like_sf"/>
</dbReference>
<evidence type="ECO:0000313" key="9">
    <source>
        <dbReference type="Proteomes" id="UP001329430"/>
    </source>
</evidence>
<evidence type="ECO:0000256" key="1">
    <source>
        <dbReference type="ARBA" id="ARBA00009034"/>
    </source>
</evidence>
<dbReference type="GO" id="GO:0005179">
    <property type="term" value="F:hormone activity"/>
    <property type="evidence" value="ECO:0007669"/>
    <property type="project" value="InterPro"/>
</dbReference>
<keyword evidence="3" id="KW-0165">Cleavage on pair of basic residues</keyword>
<dbReference type="InterPro" id="IPR022353">
    <property type="entry name" value="Insulin_CS"/>
</dbReference>
<evidence type="ECO:0000256" key="4">
    <source>
        <dbReference type="ARBA" id="ARBA00022729"/>
    </source>
</evidence>
<evidence type="ECO:0000313" key="8">
    <source>
        <dbReference type="EMBL" id="KAK5643971.1"/>
    </source>
</evidence>
<feature type="domain" description="Insulin-like" evidence="7">
    <location>
        <begin position="103"/>
        <end position="190"/>
    </location>
</feature>
<keyword evidence="4" id="KW-0732">Signal</keyword>
<dbReference type="InterPro" id="IPR022352">
    <property type="entry name" value="Ins/IGF/rlx"/>
</dbReference>
<protein>
    <recommendedName>
        <fullName evidence="7">Insulin-like domain-containing protein</fullName>
    </recommendedName>
</protein>
<keyword evidence="5" id="KW-1015">Disulfide bond</keyword>
<sequence length="191" mass="21811">MSTLNKPTSAFYSFCKIRYSVFLVPVEKRKCVGQKINGSECELLFGEHPRGLVPPPLGQLHLYGLCPAAMARFISILLLILVCLNTAEATDDLLKLLKSRKATRYCGPNLSEVLSLVCRGRYNTPPPVHDIQRRDVNENSFEEEEVDFPYASRAKLYKFIHKLKRRRQKRGVYNECCENPCSYDVLVSYCA</sequence>
<dbReference type="InterPro" id="IPR016179">
    <property type="entry name" value="Insulin-like"/>
</dbReference>
<evidence type="ECO:0000259" key="7">
    <source>
        <dbReference type="SMART" id="SM00078"/>
    </source>
</evidence>
<dbReference type="PANTHER" id="PTHR13647:SF4">
    <property type="entry name" value="INSULIN-LIKE PEPTIDE 1-RELATED"/>
    <property type="match status" value="1"/>
</dbReference>
<name>A0AAN7ZN54_9COLE</name>
<dbReference type="PRINTS" id="PR00276">
    <property type="entry name" value="INSULINFAMLY"/>
</dbReference>
<dbReference type="SUPFAM" id="SSF56994">
    <property type="entry name" value="Insulin-like"/>
    <property type="match status" value="1"/>
</dbReference>
<keyword evidence="9" id="KW-1185">Reference proteome</keyword>
<dbReference type="GO" id="GO:0005576">
    <property type="term" value="C:extracellular region"/>
    <property type="evidence" value="ECO:0007669"/>
    <property type="project" value="UniProtKB-SubCell"/>
</dbReference>
<dbReference type="PANTHER" id="PTHR13647">
    <property type="entry name" value="INSULIN-LIKE PEPTIDE 2-RELATED"/>
    <property type="match status" value="1"/>
</dbReference>
<accession>A0AAN7ZN54</accession>
<dbReference type="SMART" id="SM00078">
    <property type="entry name" value="IlGF"/>
    <property type="match status" value="1"/>
</dbReference>